<dbReference type="Proteomes" id="UP001147653">
    <property type="component" value="Unassembled WGS sequence"/>
</dbReference>
<evidence type="ECO:0000313" key="5">
    <source>
        <dbReference type="Proteomes" id="UP001147653"/>
    </source>
</evidence>
<evidence type="ECO:0000256" key="2">
    <source>
        <dbReference type="ARBA" id="ARBA00005983"/>
    </source>
</evidence>
<sequence>MALSEAAPRRRMLVIINPVASKMTARMKSLVVYALQGRYDVTTAETQAKGDGIELSRQAAADGYDVVLAFGGDGTVNEVANGLVGTDTALACLPAGNNNVVAKLLGVPTDVVDATEHLLHLADDWAPRSVDLGTVNGRLFTFAAGMGLDASVVERVDRNPRLKKRFGPFYYVQCAVTTFLRKYVVHPPRLEVEVDGRTVGGVSLFVQNAENYTYFHNRAVPLVEGARFDSGSLAGVVLTRARPYDVPTVTFRALSGAARIAKHKGVDAFGGFHEAVVRSTDGRPIPIQVDGDHIDDVTEARFGIQPGALRVVA</sequence>
<dbReference type="InterPro" id="IPR017438">
    <property type="entry name" value="ATP-NAD_kinase_N"/>
</dbReference>
<dbReference type="RefSeq" id="WP_270026615.1">
    <property type="nucleotide sequence ID" value="NZ_JAPDDP010000033.1"/>
</dbReference>
<keyword evidence="5" id="KW-1185">Reference proteome</keyword>
<evidence type="ECO:0000259" key="3">
    <source>
        <dbReference type="PROSITE" id="PS50146"/>
    </source>
</evidence>
<dbReference type="AlphaFoldDB" id="A0A9X3NA80"/>
<evidence type="ECO:0000313" key="4">
    <source>
        <dbReference type="EMBL" id="MDA0182251.1"/>
    </source>
</evidence>
<dbReference type="InterPro" id="IPR050187">
    <property type="entry name" value="Lipid_Phosphate_FormReg"/>
</dbReference>
<gene>
    <name evidence="4" type="ORF">OJ997_18235</name>
</gene>
<accession>A0A9X3NA80</accession>
<dbReference type="GO" id="GO:0004143">
    <property type="term" value="F:ATP-dependent diacylglycerol kinase activity"/>
    <property type="evidence" value="ECO:0007669"/>
    <property type="project" value="TreeGrafter"/>
</dbReference>
<dbReference type="PROSITE" id="PS50146">
    <property type="entry name" value="DAGK"/>
    <property type="match status" value="1"/>
</dbReference>
<dbReference type="SUPFAM" id="SSF111331">
    <property type="entry name" value="NAD kinase/diacylglycerol kinase-like"/>
    <property type="match status" value="1"/>
</dbReference>
<reference evidence="4" key="1">
    <citation type="submission" date="2022-10" db="EMBL/GenBank/DDBJ databases">
        <title>The WGS of Solirubrobacter phytolaccae KCTC 29190.</title>
        <authorList>
            <person name="Jiang Z."/>
        </authorList>
    </citation>
    <scope>NUCLEOTIDE SEQUENCE</scope>
    <source>
        <strain evidence="4">KCTC 29190</strain>
    </source>
</reference>
<dbReference type="Gene3D" id="2.60.200.40">
    <property type="match status" value="1"/>
</dbReference>
<dbReference type="GO" id="GO:0005886">
    <property type="term" value="C:plasma membrane"/>
    <property type="evidence" value="ECO:0007669"/>
    <property type="project" value="TreeGrafter"/>
</dbReference>
<proteinExistence type="inferred from homology"/>
<dbReference type="PANTHER" id="PTHR12358">
    <property type="entry name" value="SPHINGOSINE KINASE"/>
    <property type="match status" value="1"/>
</dbReference>
<name>A0A9X3NA80_9ACTN</name>
<dbReference type="SMART" id="SM00046">
    <property type="entry name" value="DAGKc"/>
    <property type="match status" value="1"/>
</dbReference>
<dbReference type="InterPro" id="IPR016064">
    <property type="entry name" value="NAD/diacylglycerol_kinase_sf"/>
</dbReference>
<dbReference type="InterPro" id="IPR001206">
    <property type="entry name" value="Diacylglycerol_kinase_cat_dom"/>
</dbReference>
<keyword evidence="4" id="KW-0418">Kinase</keyword>
<dbReference type="EMBL" id="JAPDDP010000033">
    <property type="protein sequence ID" value="MDA0182251.1"/>
    <property type="molecule type" value="Genomic_DNA"/>
</dbReference>
<comment type="cofactor">
    <cofactor evidence="1">
        <name>Mg(2+)</name>
        <dbReference type="ChEBI" id="CHEBI:18420"/>
    </cofactor>
</comment>
<organism evidence="4 5">
    <name type="scientific">Solirubrobacter phytolaccae</name>
    <dbReference type="NCBI Taxonomy" id="1404360"/>
    <lineage>
        <taxon>Bacteria</taxon>
        <taxon>Bacillati</taxon>
        <taxon>Actinomycetota</taxon>
        <taxon>Thermoleophilia</taxon>
        <taxon>Solirubrobacterales</taxon>
        <taxon>Solirubrobacteraceae</taxon>
        <taxon>Solirubrobacter</taxon>
    </lineage>
</organism>
<comment type="similarity">
    <text evidence="2">Belongs to the diacylglycerol/lipid kinase family.</text>
</comment>
<comment type="caution">
    <text evidence="4">The sequence shown here is derived from an EMBL/GenBank/DDBJ whole genome shotgun (WGS) entry which is preliminary data.</text>
</comment>
<evidence type="ECO:0000256" key="1">
    <source>
        <dbReference type="ARBA" id="ARBA00001946"/>
    </source>
</evidence>
<dbReference type="PANTHER" id="PTHR12358:SF106">
    <property type="entry name" value="LIPID KINASE YEGS"/>
    <property type="match status" value="1"/>
</dbReference>
<dbReference type="Pfam" id="PF00781">
    <property type="entry name" value="DAGK_cat"/>
    <property type="match status" value="1"/>
</dbReference>
<dbReference type="Gene3D" id="3.40.50.10330">
    <property type="entry name" value="Probable inorganic polyphosphate/atp-NAD kinase, domain 1"/>
    <property type="match status" value="1"/>
</dbReference>
<feature type="domain" description="DAGKc" evidence="3">
    <location>
        <begin position="7"/>
        <end position="139"/>
    </location>
</feature>
<protein>
    <submittedName>
        <fullName evidence="4">Diacylglycerol kinase family protein</fullName>
    </submittedName>
</protein>
<keyword evidence="4" id="KW-0808">Transferase</keyword>